<proteinExistence type="predicted"/>
<sequence length="526" mass="56128">MSLTTACGDDDGMQLDAGFDAGGHEEDDAGPPDAGADEDAGTDAGGLDAGSDAGEPDAGPDAGALDGGPPALLDVSHDRELRAMWLSTVFRLDFPSAAGVGATQARAELTAIADVCRAAGINAIFFQVRPESDALYASTLEPWSRFLTDVQGVGPGWDPLGLLLEIAHERGIEVHAWVNPYRALTSTSVTPAASHVTQRFPDAAITYGGAVVMNPAADAVRAHIVAVVTEIVREYDVDGVVFDDYFYPYPRPGEPPFADSESYQAYVDAGGVLSLGDWRRDNVNRLVAGVSDAIKTEKPWVMWGIAPFGIYRPGMPPGVAGTDAYEVLAADSVRWISEGWVDYLAPQLYWSTVSSQQPFGALVSWWADLAPPGRFVIPSLALHREGAEWNAAEFERQVMLTRAEAPRTAGNTWFRYRMLANDLHGSRAMMARVYSTPARPPAVIETAGDAVEPPVVMRTAGNVTLSHPSPTTIRGYAVYRDVDGSFEIDRWIPAGSPATSLGRGRWAISAIARGGAESQGVEVLVP</sequence>
<protein>
    <submittedName>
        <fullName evidence="4">Putative glycoside hydrolase</fullName>
    </submittedName>
</protein>
<dbReference type="KEGG" id="samy:DB32_007383"/>
<reference evidence="4 5" key="1">
    <citation type="submission" date="2015-03" db="EMBL/GenBank/DDBJ databases">
        <title>Genome assembly of Sandaracinus amylolyticus DSM 53668.</title>
        <authorList>
            <person name="Sharma G."/>
            <person name="Subramanian S."/>
        </authorList>
    </citation>
    <scope>NUCLEOTIDE SEQUENCE [LARGE SCALE GENOMIC DNA]</scope>
    <source>
        <strain evidence="4 5">DSM 53668</strain>
    </source>
</reference>
<name>A0A0F6SHD1_9BACT</name>
<dbReference type="Proteomes" id="UP000034883">
    <property type="component" value="Chromosome"/>
</dbReference>
<dbReference type="InterPro" id="IPR003790">
    <property type="entry name" value="GHL10"/>
</dbReference>
<dbReference type="Pfam" id="PF02638">
    <property type="entry name" value="GHL10"/>
    <property type="match status" value="1"/>
</dbReference>
<feature type="compositionally biased region" description="Low complexity" evidence="2">
    <location>
        <begin position="49"/>
        <end position="71"/>
    </location>
</feature>
<dbReference type="InterPro" id="IPR017853">
    <property type="entry name" value="GH"/>
</dbReference>
<evidence type="ECO:0000256" key="1">
    <source>
        <dbReference type="ARBA" id="ARBA00022729"/>
    </source>
</evidence>
<dbReference type="SUPFAM" id="SSF51445">
    <property type="entry name" value="(Trans)glycosidases"/>
    <property type="match status" value="1"/>
</dbReference>
<keyword evidence="5" id="KW-1185">Reference proteome</keyword>
<gene>
    <name evidence="4" type="ORF">DB32_007383</name>
</gene>
<evidence type="ECO:0000256" key="2">
    <source>
        <dbReference type="SAM" id="MobiDB-lite"/>
    </source>
</evidence>
<dbReference type="GO" id="GO:0016787">
    <property type="term" value="F:hydrolase activity"/>
    <property type="evidence" value="ECO:0007669"/>
    <property type="project" value="UniProtKB-KW"/>
</dbReference>
<evidence type="ECO:0000259" key="3">
    <source>
        <dbReference type="Pfam" id="PF02638"/>
    </source>
</evidence>
<dbReference type="STRING" id="927083.DB32_007383"/>
<dbReference type="Gene3D" id="3.20.20.80">
    <property type="entry name" value="Glycosidases"/>
    <property type="match status" value="1"/>
</dbReference>
<accession>A0A0F6SHD1</accession>
<dbReference type="InterPro" id="IPR052177">
    <property type="entry name" value="Divisome_Glycosyl_Hydrolase"/>
</dbReference>
<feature type="compositionally biased region" description="Acidic residues" evidence="2">
    <location>
        <begin position="25"/>
        <end position="41"/>
    </location>
</feature>
<keyword evidence="1" id="KW-0732">Signal</keyword>
<dbReference type="EMBL" id="CP011125">
    <property type="protein sequence ID" value="AKF10234.1"/>
    <property type="molecule type" value="Genomic_DNA"/>
</dbReference>
<evidence type="ECO:0000313" key="4">
    <source>
        <dbReference type="EMBL" id="AKF10234.1"/>
    </source>
</evidence>
<organism evidence="4 5">
    <name type="scientific">Sandaracinus amylolyticus</name>
    <dbReference type="NCBI Taxonomy" id="927083"/>
    <lineage>
        <taxon>Bacteria</taxon>
        <taxon>Pseudomonadati</taxon>
        <taxon>Myxococcota</taxon>
        <taxon>Polyangia</taxon>
        <taxon>Polyangiales</taxon>
        <taxon>Sandaracinaceae</taxon>
        <taxon>Sandaracinus</taxon>
    </lineage>
</organism>
<dbReference type="PANTHER" id="PTHR43405:SF1">
    <property type="entry name" value="GLYCOSYL HYDROLASE DIGH"/>
    <property type="match status" value="1"/>
</dbReference>
<evidence type="ECO:0000313" key="5">
    <source>
        <dbReference type="Proteomes" id="UP000034883"/>
    </source>
</evidence>
<keyword evidence="4" id="KW-0378">Hydrolase</keyword>
<feature type="region of interest" description="Disordered" evidence="2">
    <location>
        <begin position="1"/>
        <end position="71"/>
    </location>
</feature>
<feature type="domain" description="Glycosyl hydrolase-like 10" evidence="3">
    <location>
        <begin position="80"/>
        <end position="371"/>
    </location>
</feature>
<dbReference type="AlphaFoldDB" id="A0A0F6SHD1"/>
<dbReference type="PANTHER" id="PTHR43405">
    <property type="entry name" value="GLYCOSYL HYDROLASE DIGH"/>
    <property type="match status" value="1"/>
</dbReference>